<proteinExistence type="predicted"/>
<dbReference type="RefSeq" id="WP_113032638.1">
    <property type="nucleotide sequence ID" value="NZ_QMFB01000011.1"/>
</dbReference>
<evidence type="ECO:0000313" key="1">
    <source>
        <dbReference type="EMBL" id="RAV19733.1"/>
    </source>
</evidence>
<reference evidence="1 2" key="1">
    <citation type="journal article" date="2009" name="Int. J. Syst. Evol. Microbiol.">
        <title>Paenibacillus contaminans sp. nov., isolated from a contaminated laboratory plate.</title>
        <authorList>
            <person name="Chou J.H."/>
            <person name="Lee J.H."/>
            <person name="Lin M.C."/>
            <person name="Chang P.S."/>
            <person name="Arun A.B."/>
            <person name="Young C.C."/>
            <person name="Chen W.M."/>
        </authorList>
    </citation>
    <scope>NUCLEOTIDE SEQUENCE [LARGE SCALE GENOMIC DNA]</scope>
    <source>
        <strain evidence="1 2">CKOBP-6</strain>
    </source>
</reference>
<protein>
    <submittedName>
        <fullName evidence="1">Uncharacterized protein</fullName>
    </submittedName>
</protein>
<dbReference type="OrthoDB" id="8908424at2"/>
<dbReference type="EMBL" id="QMFB01000011">
    <property type="protein sequence ID" value="RAV19733.1"/>
    <property type="molecule type" value="Genomic_DNA"/>
</dbReference>
<comment type="caution">
    <text evidence="1">The sequence shown here is derived from an EMBL/GenBank/DDBJ whole genome shotgun (WGS) entry which is preliminary data.</text>
</comment>
<dbReference type="Proteomes" id="UP000250369">
    <property type="component" value="Unassembled WGS sequence"/>
</dbReference>
<accession>A0A329MLZ0</accession>
<keyword evidence="2" id="KW-1185">Reference proteome</keyword>
<organism evidence="1 2">
    <name type="scientific">Paenibacillus contaminans</name>
    <dbReference type="NCBI Taxonomy" id="450362"/>
    <lineage>
        <taxon>Bacteria</taxon>
        <taxon>Bacillati</taxon>
        <taxon>Bacillota</taxon>
        <taxon>Bacilli</taxon>
        <taxon>Bacillales</taxon>
        <taxon>Paenibacillaceae</taxon>
        <taxon>Paenibacillus</taxon>
    </lineage>
</organism>
<dbReference type="AlphaFoldDB" id="A0A329MLZ0"/>
<evidence type="ECO:0000313" key="2">
    <source>
        <dbReference type="Proteomes" id="UP000250369"/>
    </source>
</evidence>
<gene>
    <name evidence="1" type="ORF">DQG23_20015</name>
</gene>
<sequence length="204" mass="21844">MNKKLILSSLGTFVVGVLAGGALLYNDDVYSAVKETITGKDLQNTVAGISSVDLQGMGIEEALAAVQAQRTQLLDEQLKTQIADVQARNEQVGRLNSVLAGLFQVQGRLGAGAAANAEVTSQEQSDLSQLYSSAGITGTPKTKGEVDAQINTVKQSIDSLGNSQQMDMLRLQSMTNKRNEAFDVMTNFVKKMQESRSSIIGNMR</sequence>
<name>A0A329MLZ0_9BACL</name>